<dbReference type="Proteomes" id="UP000005309">
    <property type="component" value="Unassembled WGS sequence"/>
</dbReference>
<dbReference type="HOGENOM" id="CLU_2652406_0_0_9"/>
<evidence type="ECO:0000313" key="1">
    <source>
        <dbReference type="EMBL" id="EEQ49127.1"/>
    </source>
</evidence>
<name>C4V1Z6_9FIRM</name>
<accession>C4V1Z6</accession>
<evidence type="ECO:0000313" key="2">
    <source>
        <dbReference type="Proteomes" id="UP000005309"/>
    </source>
</evidence>
<comment type="caution">
    <text evidence="1">The sequence shown here is derived from an EMBL/GenBank/DDBJ whole genome shotgun (WGS) entry which is preliminary data.</text>
</comment>
<proteinExistence type="predicted"/>
<protein>
    <submittedName>
        <fullName evidence="1">Uncharacterized protein</fullName>
    </submittedName>
</protein>
<dbReference type="RefSeq" id="WP_006690707.1">
    <property type="nucleotide sequence ID" value="NZ_GG694007.1"/>
</dbReference>
<dbReference type="InterPro" id="IPR025247">
    <property type="entry name" value="EcoRI-like_methylase"/>
</dbReference>
<gene>
    <name evidence="1" type="ORF">HMPREF0908_0443</name>
</gene>
<dbReference type="EMBL" id="ACLA01000006">
    <property type="protein sequence ID" value="EEQ49127.1"/>
    <property type="molecule type" value="Genomic_DNA"/>
</dbReference>
<reference evidence="1 2" key="1">
    <citation type="submission" date="2009-04" db="EMBL/GenBank/DDBJ databases">
        <authorList>
            <person name="Qin X."/>
            <person name="Bachman B."/>
            <person name="Battles P."/>
            <person name="Bell A."/>
            <person name="Bess C."/>
            <person name="Bickham C."/>
            <person name="Chaboub L."/>
            <person name="Chen D."/>
            <person name="Coyle M."/>
            <person name="Deiros D.R."/>
            <person name="Dinh H."/>
            <person name="Forbes L."/>
            <person name="Fowler G."/>
            <person name="Francisco L."/>
            <person name="Fu Q."/>
            <person name="Gubbala S."/>
            <person name="Hale W."/>
            <person name="Han Y."/>
            <person name="Hemphill L."/>
            <person name="Highlander S.K."/>
            <person name="Hirani K."/>
            <person name="Hogues M."/>
            <person name="Jackson L."/>
            <person name="Jakkamsetti A."/>
            <person name="Javaid M."/>
            <person name="Jiang H."/>
            <person name="Korchina V."/>
            <person name="Kovar C."/>
            <person name="Lara F."/>
            <person name="Lee S."/>
            <person name="Mata R."/>
            <person name="Mathew T."/>
            <person name="Moen C."/>
            <person name="Morales K."/>
            <person name="Munidasa M."/>
            <person name="Nazareth L."/>
            <person name="Ngo R."/>
            <person name="Nguyen L."/>
            <person name="Okwuonu G."/>
            <person name="Ongeri F."/>
            <person name="Patil S."/>
            <person name="Petrosino J."/>
            <person name="Pham C."/>
            <person name="Pham P."/>
            <person name="Pu L.-L."/>
            <person name="Puazo M."/>
            <person name="Raj R."/>
            <person name="Reid J."/>
            <person name="Rouhana J."/>
            <person name="Saada N."/>
            <person name="Shang Y."/>
            <person name="Simmons D."/>
            <person name="Thornton R."/>
            <person name="Warren J."/>
            <person name="Weissenberger G."/>
            <person name="Zhang J."/>
            <person name="Zhang L."/>
            <person name="Zhou C."/>
            <person name="Zhu D."/>
            <person name="Muzny D."/>
            <person name="Worley K."/>
            <person name="Gibbs R."/>
        </authorList>
    </citation>
    <scope>NUCLEOTIDE SEQUENCE [LARGE SCALE GENOMIC DNA]</scope>
    <source>
        <strain evidence="1 2">ATCC 43531</strain>
    </source>
</reference>
<organism evidence="1 2">
    <name type="scientific">Selenomonas flueggei ATCC 43531</name>
    <dbReference type="NCBI Taxonomy" id="638302"/>
    <lineage>
        <taxon>Bacteria</taxon>
        <taxon>Bacillati</taxon>
        <taxon>Bacillota</taxon>
        <taxon>Negativicutes</taxon>
        <taxon>Selenomonadales</taxon>
        <taxon>Selenomonadaceae</taxon>
        <taxon>Selenomonas</taxon>
    </lineage>
</organism>
<keyword evidence="2" id="KW-1185">Reference proteome</keyword>
<sequence>MGVPITFLDKYNPDQFEIIGMAKRGAGDPALRSKVYTKADYPNYSDLNATPVLIGANGIPKNTYPRILIRRRMVSS</sequence>
<dbReference type="STRING" id="638302.HMPREF0908_0443"/>
<dbReference type="AlphaFoldDB" id="C4V1Z6"/>
<dbReference type="Pfam" id="PF13651">
    <property type="entry name" value="EcoRI_methylase"/>
    <property type="match status" value="1"/>
</dbReference>